<sequence>MWPKLQLLAATAAVIGICVLASARVAHAAESTGSTTTLPLPLQPPAAPQNATTPTSQHNSDNSDDALTDTLEAVLNKQAAAGAGELEVIDDPPQASEVLRETELKSIEQTTQQQFVGVPGFLPTVIPNQEESSSVDTPTNGHGYIQFDLSEEQPRQTVSAERKAKSKKETVNEVLLNLFPNGFSDIFRYSGSEANTEAATEEPSTTTTTTATASSAVVHATTALESSAPTEATTLRPPKNETYYSYQTTVTKEYRRELRPGHTQIVVEKISSAEREPFRDGSNHISRDELLRINRAAVASPVLPSMLLRPEAEGEDNETLVAAESAPIVILGEQEPEFEDGQIIEDNQIAETRHTDQQHYEHRLPAPARSADTIESYNSQSGPAAKQEINVHIVHDESLARIPDEPKSQPQQQLDNFQTRSEQHFQQQQQQQTQEAPSRQFLKTFNPKISDSADRPIPKGSFHYEANNPPQRIIAKQPKEIAYDSPFIRPAGQLSPQQELSLQQPQPEPQNPQSKLNTHAIASPSFNNAATPAPVEYSNYGGPYVTVHSYSPTPAAPVPAPAPAQHAEQQPQVPLLPSPHEYVSEAAAEPSQRYLQHAAPPNSIVQAHSQPETQLLTKPNGYTFVEVQKSVNIHNKLITEKDGRLVEMHETIYQPPPYDQNYYSSPSLGYSPKDYVSAPSAPPPPPPPPPATNYVSLAANPINVEQVESADSSPQEGAVSHASINIDVSHHSTGHSPDGADGKQGATVVEKHVPQPYAVPVEKIVERPVKQIVEKHIAVPYAVPQPVPVPVHVEHYVDRPYPVETIVQQPVPYPVETIVEKIVEKKVPYEVERIVEKPVEVEKIVEKYIDRPMAIPIHVPVAIHLPMPPNHSPGFNFGSHPNAVHPWTHASVAHVPPKVLQNYYTRMLKKLLPQFTAPKASAPKAAPAKTTAKAVLVKPPTRPVRGEAPKVATFSLADMRYDLRPPPPPQGSPWLQGARYIYNTLPSDLSAAGASAPAHMVKSYIGPVPTTSTTSENNGSEFDEFQRWRNGHSLKRSPDFGRNLHMEYGFKPPLVPSVEIDDKGMPLKQAEPEAQ</sequence>
<feature type="region of interest" description="Disordered" evidence="1">
    <location>
        <begin position="34"/>
        <end position="65"/>
    </location>
</feature>
<feature type="region of interest" description="Disordered" evidence="1">
    <location>
        <begin position="1053"/>
        <end position="1075"/>
    </location>
</feature>
<feature type="compositionally biased region" description="Pro residues" evidence="1">
    <location>
        <begin position="680"/>
        <end position="691"/>
    </location>
</feature>
<feature type="chain" id="PRO_5002811186" description="DUF4794 domain-containing protein" evidence="2">
    <location>
        <begin position="29"/>
        <end position="1075"/>
    </location>
</feature>
<feature type="signal peptide" evidence="2">
    <location>
        <begin position="1"/>
        <end position="28"/>
    </location>
</feature>
<reference evidence="3 4" key="1">
    <citation type="journal article" date="2007" name="Nature">
        <title>Evolution of genes and genomes on the Drosophila phylogeny.</title>
        <authorList>
            <consortium name="Drosophila 12 Genomes Consortium"/>
            <person name="Clark A.G."/>
            <person name="Eisen M.B."/>
            <person name="Smith D.R."/>
            <person name="Bergman C.M."/>
            <person name="Oliver B."/>
            <person name="Markow T.A."/>
            <person name="Kaufman T.C."/>
            <person name="Kellis M."/>
            <person name="Gelbart W."/>
            <person name="Iyer V.N."/>
            <person name="Pollard D.A."/>
            <person name="Sackton T.B."/>
            <person name="Larracuente A.M."/>
            <person name="Singh N.D."/>
            <person name="Abad J.P."/>
            <person name="Abt D.N."/>
            <person name="Adryan B."/>
            <person name="Aguade M."/>
            <person name="Akashi H."/>
            <person name="Anderson W.W."/>
            <person name="Aquadro C.F."/>
            <person name="Ardell D.H."/>
            <person name="Arguello R."/>
            <person name="Artieri C.G."/>
            <person name="Barbash D.A."/>
            <person name="Barker D."/>
            <person name="Barsanti P."/>
            <person name="Batterham P."/>
            <person name="Batzoglou S."/>
            <person name="Begun D."/>
            <person name="Bhutkar A."/>
            <person name="Blanco E."/>
            <person name="Bosak S.A."/>
            <person name="Bradley R.K."/>
            <person name="Brand A.D."/>
            <person name="Brent M.R."/>
            <person name="Brooks A.N."/>
            <person name="Brown R.H."/>
            <person name="Butlin R.K."/>
            <person name="Caggese C."/>
            <person name="Calvi B.R."/>
            <person name="Bernardo de Carvalho A."/>
            <person name="Caspi A."/>
            <person name="Castrezana S."/>
            <person name="Celniker S.E."/>
            <person name="Chang J.L."/>
            <person name="Chapple C."/>
            <person name="Chatterji S."/>
            <person name="Chinwalla A."/>
            <person name="Civetta A."/>
            <person name="Clifton S.W."/>
            <person name="Comeron J.M."/>
            <person name="Costello J.C."/>
            <person name="Coyne J.A."/>
            <person name="Daub J."/>
            <person name="David R.G."/>
            <person name="Delcher A.L."/>
            <person name="Delehaunty K."/>
            <person name="Do C.B."/>
            <person name="Ebling H."/>
            <person name="Edwards K."/>
            <person name="Eickbush T."/>
            <person name="Evans J.D."/>
            <person name="Filipski A."/>
            <person name="Findeiss S."/>
            <person name="Freyhult E."/>
            <person name="Fulton L."/>
            <person name="Fulton R."/>
            <person name="Garcia A.C."/>
            <person name="Gardiner A."/>
            <person name="Garfield D.A."/>
            <person name="Garvin B.E."/>
            <person name="Gibson G."/>
            <person name="Gilbert D."/>
            <person name="Gnerre S."/>
            <person name="Godfrey J."/>
            <person name="Good R."/>
            <person name="Gotea V."/>
            <person name="Gravely B."/>
            <person name="Greenberg A.J."/>
            <person name="Griffiths-Jones S."/>
            <person name="Gross S."/>
            <person name="Guigo R."/>
            <person name="Gustafson E.A."/>
            <person name="Haerty W."/>
            <person name="Hahn M.W."/>
            <person name="Halligan D.L."/>
            <person name="Halpern A.L."/>
            <person name="Halter G.M."/>
            <person name="Han M.V."/>
            <person name="Heger A."/>
            <person name="Hillier L."/>
            <person name="Hinrichs A.S."/>
            <person name="Holmes I."/>
            <person name="Hoskins R.A."/>
            <person name="Hubisz M.J."/>
            <person name="Hultmark D."/>
            <person name="Huntley M.A."/>
            <person name="Jaffe D.B."/>
            <person name="Jagadeeshan S."/>
            <person name="Jeck W.R."/>
            <person name="Johnson J."/>
            <person name="Jones C.D."/>
            <person name="Jordan W.C."/>
            <person name="Karpen G.H."/>
            <person name="Kataoka E."/>
            <person name="Keightley P.D."/>
            <person name="Kheradpour P."/>
            <person name="Kirkness E.F."/>
            <person name="Koerich L.B."/>
            <person name="Kristiansen K."/>
            <person name="Kudrna D."/>
            <person name="Kulathinal R.J."/>
            <person name="Kumar S."/>
            <person name="Kwok R."/>
            <person name="Lander E."/>
            <person name="Langley C.H."/>
            <person name="Lapoint R."/>
            <person name="Lazzaro B.P."/>
            <person name="Lee S.J."/>
            <person name="Levesque L."/>
            <person name="Li R."/>
            <person name="Lin C.F."/>
            <person name="Lin M.F."/>
            <person name="Lindblad-Toh K."/>
            <person name="Llopart A."/>
            <person name="Long M."/>
            <person name="Low L."/>
            <person name="Lozovsky E."/>
            <person name="Lu J."/>
            <person name="Luo M."/>
            <person name="Machado C.A."/>
            <person name="Makalowski W."/>
            <person name="Marzo M."/>
            <person name="Matsuda M."/>
            <person name="Matzkin L."/>
            <person name="McAllister B."/>
            <person name="McBride C.S."/>
            <person name="McKernan B."/>
            <person name="McKernan K."/>
            <person name="Mendez-Lago M."/>
            <person name="Minx P."/>
            <person name="Mollenhauer M.U."/>
            <person name="Montooth K."/>
            <person name="Mount S.M."/>
            <person name="Mu X."/>
            <person name="Myers E."/>
            <person name="Negre B."/>
            <person name="Newfeld S."/>
            <person name="Nielsen R."/>
            <person name="Noor M.A."/>
            <person name="O'Grady P."/>
            <person name="Pachter L."/>
            <person name="Papaceit M."/>
            <person name="Parisi M.J."/>
            <person name="Parisi M."/>
            <person name="Parts L."/>
            <person name="Pedersen J.S."/>
            <person name="Pesole G."/>
            <person name="Phillippy A.M."/>
            <person name="Ponting C.P."/>
            <person name="Pop M."/>
            <person name="Porcelli D."/>
            <person name="Powell J.R."/>
            <person name="Prohaska S."/>
            <person name="Pruitt K."/>
            <person name="Puig M."/>
            <person name="Quesneville H."/>
            <person name="Ram K.R."/>
            <person name="Rand D."/>
            <person name="Rasmussen M.D."/>
            <person name="Reed L.K."/>
            <person name="Reenan R."/>
            <person name="Reily A."/>
            <person name="Remington K.A."/>
            <person name="Rieger T.T."/>
            <person name="Ritchie M.G."/>
            <person name="Robin C."/>
            <person name="Rogers Y.H."/>
            <person name="Rohde C."/>
            <person name="Rozas J."/>
            <person name="Rubenfield M.J."/>
            <person name="Ruiz A."/>
            <person name="Russo S."/>
            <person name="Salzberg S.L."/>
            <person name="Sanchez-Gracia A."/>
            <person name="Saranga D.J."/>
            <person name="Sato H."/>
            <person name="Schaeffer S.W."/>
            <person name="Schatz M.C."/>
            <person name="Schlenke T."/>
            <person name="Schwartz R."/>
            <person name="Segarra C."/>
            <person name="Singh R.S."/>
            <person name="Sirot L."/>
            <person name="Sirota M."/>
            <person name="Sisneros N.B."/>
            <person name="Smith C.D."/>
            <person name="Smith T.F."/>
            <person name="Spieth J."/>
            <person name="Stage D.E."/>
            <person name="Stark A."/>
            <person name="Stephan W."/>
            <person name="Strausberg R.L."/>
            <person name="Strempel S."/>
            <person name="Sturgill D."/>
            <person name="Sutton G."/>
            <person name="Sutton G.G."/>
            <person name="Tao W."/>
            <person name="Teichmann S."/>
            <person name="Tobari Y.N."/>
            <person name="Tomimura Y."/>
            <person name="Tsolas J.M."/>
            <person name="Valente V.L."/>
            <person name="Venter E."/>
            <person name="Venter J.C."/>
            <person name="Vicario S."/>
            <person name="Vieira F.G."/>
            <person name="Vilella A.J."/>
            <person name="Villasante A."/>
            <person name="Walenz B."/>
            <person name="Wang J."/>
            <person name="Wasserman M."/>
            <person name="Watts T."/>
            <person name="Wilson D."/>
            <person name="Wilson R.K."/>
            <person name="Wing R.A."/>
            <person name="Wolfner M.F."/>
            <person name="Wong A."/>
            <person name="Wong G.K."/>
            <person name="Wu C.I."/>
            <person name="Wu G."/>
            <person name="Yamamoto D."/>
            <person name="Yang H.P."/>
            <person name="Yang S.P."/>
            <person name="Yorke J.A."/>
            <person name="Yoshida K."/>
            <person name="Zdobnov E."/>
            <person name="Zhang P."/>
            <person name="Zhang Y."/>
            <person name="Zimin A.V."/>
            <person name="Baldwin J."/>
            <person name="Abdouelleil A."/>
            <person name="Abdulkadir J."/>
            <person name="Abebe A."/>
            <person name="Abera B."/>
            <person name="Abreu J."/>
            <person name="Acer S.C."/>
            <person name="Aftuck L."/>
            <person name="Alexander A."/>
            <person name="An P."/>
            <person name="Anderson E."/>
            <person name="Anderson S."/>
            <person name="Arachi H."/>
            <person name="Azer M."/>
            <person name="Bachantsang P."/>
            <person name="Barry A."/>
            <person name="Bayul T."/>
            <person name="Berlin A."/>
            <person name="Bessette D."/>
            <person name="Bloom T."/>
            <person name="Blye J."/>
            <person name="Boguslavskiy L."/>
            <person name="Bonnet C."/>
            <person name="Boukhgalter B."/>
            <person name="Bourzgui I."/>
            <person name="Brown A."/>
            <person name="Cahill P."/>
            <person name="Channer S."/>
            <person name="Cheshatsang Y."/>
            <person name="Chuda L."/>
            <person name="Citroen M."/>
            <person name="Collymore A."/>
            <person name="Cooke P."/>
            <person name="Costello M."/>
            <person name="D'Aco K."/>
            <person name="Daza R."/>
            <person name="De Haan G."/>
            <person name="DeGray S."/>
            <person name="DeMaso C."/>
            <person name="Dhargay N."/>
            <person name="Dooley K."/>
            <person name="Dooley E."/>
            <person name="Doricent M."/>
            <person name="Dorje P."/>
            <person name="Dorjee K."/>
            <person name="Dupes A."/>
            <person name="Elong R."/>
            <person name="Falk J."/>
            <person name="Farina A."/>
            <person name="Faro S."/>
            <person name="Ferguson D."/>
            <person name="Fisher S."/>
            <person name="Foley C.D."/>
            <person name="Franke A."/>
            <person name="Friedrich D."/>
            <person name="Gadbois L."/>
            <person name="Gearin G."/>
            <person name="Gearin C.R."/>
            <person name="Giannoukos G."/>
            <person name="Goode T."/>
            <person name="Graham J."/>
            <person name="Grandbois E."/>
            <person name="Grewal S."/>
            <person name="Gyaltsen K."/>
            <person name="Hafez N."/>
            <person name="Hagos B."/>
            <person name="Hall J."/>
            <person name="Henson C."/>
            <person name="Hollinger A."/>
            <person name="Honan T."/>
            <person name="Huard M.D."/>
            <person name="Hughes L."/>
            <person name="Hurhula B."/>
            <person name="Husby M.E."/>
            <person name="Kamat A."/>
            <person name="Kanga B."/>
            <person name="Kashin S."/>
            <person name="Khazanovich D."/>
            <person name="Kisner P."/>
            <person name="Lance K."/>
            <person name="Lara M."/>
            <person name="Lee W."/>
            <person name="Lennon N."/>
            <person name="Letendre F."/>
            <person name="LeVine R."/>
            <person name="Lipovsky A."/>
            <person name="Liu X."/>
            <person name="Liu J."/>
            <person name="Liu S."/>
            <person name="Lokyitsang T."/>
            <person name="Lokyitsang Y."/>
            <person name="Lubonja R."/>
            <person name="Lui A."/>
            <person name="MacDonald P."/>
            <person name="Magnisalis V."/>
            <person name="Maru K."/>
            <person name="Matthews C."/>
            <person name="McCusker W."/>
            <person name="McDonough S."/>
            <person name="Mehta T."/>
            <person name="Meldrim J."/>
            <person name="Meneus L."/>
            <person name="Mihai O."/>
            <person name="Mihalev A."/>
            <person name="Mihova T."/>
            <person name="Mittelman R."/>
            <person name="Mlenga V."/>
            <person name="Montmayeur A."/>
            <person name="Mulrain L."/>
            <person name="Navidi A."/>
            <person name="Naylor J."/>
            <person name="Negash T."/>
            <person name="Nguyen T."/>
            <person name="Nguyen N."/>
            <person name="Nicol R."/>
            <person name="Norbu C."/>
            <person name="Norbu N."/>
            <person name="Novod N."/>
            <person name="O'Neill B."/>
            <person name="Osman S."/>
            <person name="Markiewicz E."/>
            <person name="Oyono O.L."/>
            <person name="Patti C."/>
            <person name="Phunkhang P."/>
            <person name="Pierre F."/>
            <person name="Priest M."/>
            <person name="Raghuraman S."/>
            <person name="Rege F."/>
            <person name="Reyes R."/>
            <person name="Rise C."/>
            <person name="Rogov P."/>
            <person name="Ross K."/>
            <person name="Ryan E."/>
            <person name="Settipalli S."/>
            <person name="Shea T."/>
            <person name="Sherpa N."/>
            <person name="Shi L."/>
            <person name="Shih D."/>
            <person name="Sparrow T."/>
            <person name="Spaulding J."/>
            <person name="Stalker J."/>
            <person name="Stange-Thomann N."/>
            <person name="Stavropoulos S."/>
            <person name="Stone C."/>
            <person name="Strader C."/>
            <person name="Tesfaye S."/>
            <person name="Thomson T."/>
            <person name="Thoulutsang Y."/>
            <person name="Thoulutsang D."/>
            <person name="Topham K."/>
            <person name="Topping I."/>
            <person name="Tsamla T."/>
            <person name="Vassiliev H."/>
            <person name="Vo A."/>
            <person name="Wangchuk T."/>
            <person name="Wangdi T."/>
            <person name="Weiand M."/>
            <person name="Wilkinson J."/>
            <person name="Wilson A."/>
            <person name="Yadav S."/>
            <person name="Young G."/>
            <person name="Yu Q."/>
            <person name="Zembek L."/>
            <person name="Zhong D."/>
            <person name="Zimmer A."/>
            <person name="Zwirko Z."/>
            <person name="Jaffe D.B."/>
            <person name="Alvarez P."/>
            <person name="Brockman W."/>
            <person name="Butler J."/>
            <person name="Chin C."/>
            <person name="Gnerre S."/>
            <person name="Grabherr M."/>
            <person name="Kleber M."/>
            <person name="Mauceli E."/>
            <person name="MacCallum I."/>
        </authorList>
    </citation>
    <scope>NUCLEOTIDE SEQUENCE [LARGE SCALE GENOMIC DNA]</scope>
    <source>
        <strain evidence="4">Tucson 15081-1352.22</strain>
    </source>
</reference>
<evidence type="ECO:0000313" key="4">
    <source>
        <dbReference type="Proteomes" id="UP000009192"/>
    </source>
</evidence>
<protein>
    <recommendedName>
        <fullName evidence="5">DUF4794 domain-containing protein</fullName>
    </recommendedName>
</protein>
<dbReference type="EMBL" id="CH933808">
    <property type="protein sequence ID" value="EDW10254.1"/>
    <property type="molecule type" value="Genomic_DNA"/>
</dbReference>
<dbReference type="KEGG" id="dmo:Dmoj_GI18632"/>
<feature type="region of interest" description="Disordered" evidence="1">
    <location>
        <begin position="194"/>
        <end position="213"/>
    </location>
</feature>
<organism evidence="3 4">
    <name type="scientific">Drosophila mojavensis</name>
    <name type="common">Fruit fly</name>
    <dbReference type="NCBI Taxonomy" id="7230"/>
    <lineage>
        <taxon>Eukaryota</taxon>
        <taxon>Metazoa</taxon>
        <taxon>Ecdysozoa</taxon>
        <taxon>Arthropoda</taxon>
        <taxon>Hexapoda</taxon>
        <taxon>Insecta</taxon>
        <taxon>Pterygota</taxon>
        <taxon>Neoptera</taxon>
        <taxon>Endopterygota</taxon>
        <taxon>Diptera</taxon>
        <taxon>Brachycera</taxon>
        <taxon>Muscomorpha</taxon>
        <taxon>Ephydroidea</taxon>
        <taxon>Drosophilidae</taxon>
        <taxon>Drosophila</taxon>
    </lineage>
</organism>
<feature type="compositionally biased region" description="Basic and acidic residues" evidence="1">
    <location>
        <begin position="354"/>
        <end position="364"/>
    </location>
</feature>
<evidence type="ECO:0000256" key="1">
    <source>
        <dbReference type="SAM" id="MobiDB-lite"/>
    </source>
</evidence>
<dbReference type="AlphaFoldDB" id="B4KPX7"/>
<feature type="compositionally biased region" description="Low complexity" evidence="1">
    <location>
        <begin position="493"/>
        <end position="505"/>
    </location>
</feature>
<feature type="compositionally biased region" description="Low complexity" evidence="1">
    <location>
        <begin position="48"/>
        <end position="57"/>
    </location>
</feature>
<feature type="compositionally biased region" description="Polar residues" evidence="1">
    <location>
        <begin position="373"/>
        <end position="382"/>
    </location>
</feature>
<evidence type="ECO:0008006" key="5">
    <source>
        <dbReference type="Google" id="ProtNLM"/>
    </source>
</evidence>
<dbReference type="InParanoid" id="B4KPX7"/>
<name>B4KPX7_DROMO</name>
<dbReference type="OrthoDB" id="371494at2759"/>
<keyword evidence="2" id="KW-0732">Signal</keyword>
<dbReference type="OMA" id="IHVEYDS"/>
<feature type="region of interest" description="Disordered" evidence="1">
    <location>
        <begin position="418"/>
        <end position="471"/>
    </location>
</feature>
<dbReference type="Proteomes" id="UP000009192">
    <property type="component" value="Unassembled WGS sequence"/>
</dbReference>
<dbReference type="FunCoup" id="B4KPX7">
    <property type="interactions" value="1"/>
</dbReference>
<keyword evidence="4" id="KW-1185">Reference proteome</keyword>
<feature type="compositionally biased region" description="Low complexity" evidence="1">
    <location>
        <begin position="418"/>
        <end position="440"/>
    </location>
</feature>
<dbReference type="HOGENOM" id="CLU_283023_0_0_1"/>
<evidence type="ECO:0000313" key="3">
    <source>
        <dbReference type="EMBL" id="EDW10254.1"/>
    </source>
</evidence>
<dbReference type="PhylomeDB" id="B4KPX7"/>
<feature type="region of interest" description="Disordered" evidence="1">
    <location>
        <begin position="674"/>
        <end position="695"/>
    </location>
</feature>
<accession>B4KPX7</accession>
<proteinExistence type="predicted"/>
<feature type="region of interest" description="Disordered" evidence="1">
    <location>
        <begin position="354"/>
        <end position="387"/>
    </location>
</feature>
<gene>
    <name evidence="3" type="primary">Dmoj\GI18632</name>
    <name evidence="3" type="ORF">Dmoj_GI18632</name>
</gene>
<feature type="region of interest" description="Disordered" evidence="1">
    <location>
        <begin position="489"/>
        <end position="518"/>
    </location>
</feature>
<dbReference type="eggNOG" id="ENOG502R5MB">
    <property type="taxonomic scope" value="Eukaryota"/>
</dbReference>
<evidence type="ECO:0000256" key="2">
    <source>
        <dbReference type="SAM" id="SignalP"/>
    </source>
</evidence>